<name>W4VPT6_9BACI</name>
<evidence type="ECO:0000313" key="3">
    <source>
        <dbReference type="Proteomes" id="UP000019102"/>
    </source>
</evidence>
<accession>W4VPT6</accession>
<keyword evidence="2" id="KW-0418">Kinase</keyword>
<proteinExistence type="predicted"/>
<evidence type="ECO:0000259" key="1">
    <source>
        <dbReference type="Pfam" id="PF07475"/>
    </source>
</evidence>
<dbReference type="RefSeq" id="WP_235182921.1">
    <property type="nucleotide sequence ID" value="NZ_BAVS01000030.1"/>
</dbReference>
<gene>
    <name evidence="2" type="ORF">JCM21714_3958</name>
</gene>
<keyword evidence="2" id="KW-0808">Transferase</keyword>
<dbReference type="InterPro" id="IPR027417">
    <property type="entry name" value="P-loop_NTPase"/>
</dbReference>
<dbReference type="GO" id="GO:0006109">
    <property type="term" value="P:regulation of carbohydrate metabolic process"/>
    <property type="evidence" value="ECO:0007669"/>
    <property type="project" value="InterPro"/>
</dbReference>
<sequence length="272" mass="31459">MWDEFEETTSHFVVKEQRVLFHVPDTAIFMMEHGSKITVSPIDDNKADNLRLYLLGTCMGVLLMQRRIIPLHGSAIEIEGRAYAIVGHSGAGKSTLASAFMERGYRLLSDDVIPITFSDEDKPIVTPSYPHQKLWTQTLEHFGRDTSGLKPIIFRDTKFGVPVTNQFCFEKLPLAGVFEVTKTLDDHIQINPVEKLQQFYLLYKHTYRNFLIKRAGLMEWHFQTVTKISNSIDFYQLERPSNRFTAEELTDVLLTTINKEEWIDEQSREILN</sequence>
<dbReference type="AlphaFoldDB" id="W4VPT6"/>
<dbReference type="Proteomes" id="UP000019102">
    <property type="component" value="Unassembled WGS sequence"/>
</dbReference>
<reference evidence="2 3" key="1">
    <citation type="journal article" date="2014" name="Genome Announc.">
        <title>Draft Genome Sequence of the Boron-Tolerant and Moderately Halotolerant Bacterium Gracilibacillus boraciitolerans JCM 21714T.</title>
        <authorList>
            <person name="Ahmed I."/>
            <person name="Oshima K."/>
            <person name="Suda W."/>
            <person name="Kitamura K."/>
            <person name="Iida T."/>
            <person name="Ohmori Y."/>
            <person name="Fujiwara T."/>
            <person name="Hattori M."/>
            <person name="Ohkuma M."/>
        </authorList>
    </citation>
    <scope>NUCLEOTIDE SEQUENCE [LARGE SCALE GENOMIC DNA]</scope>
    <source>
        <strain evidence="2 3">JCM 21714</strain>
    </source>
</reference>
<dbReference type="SUPFAM" id="SSF52540">
    <property type="entry name" value="P-loop containing nucleoside triphosphate hydrolases"/>
    <property type="match status" value="1"/>
</dbReference>
<dbReference type="SUPFAM" id="SSF53795">
    <property type="entry name" value="PEP carboxykinase-like"/>
    <property type="match status" value="1"/>
</dbReference>
<dbReference type="STRING" id="1298598.JCM21714_3958"/>
<dbReference type="eggNOG" id="COG1493">
    <property type="taxonomic scope" value="Bacteria"/>
</dbReference>
<comment type="caution">
    <text evidence="2">The sequence shown here is derived from an EMBL/GenBank/DDBJ whole genome shotgun (WGS) entry which is preliminary data.</text>
</comment>
<feature type="domain" description="HPr kinase/phosphorylase C-terminal" evidence="1">
    <location>
        <begin position="71"/>
        <end position="121"/>
    </location>
</feature>
<dbReference type="GO" id="GO:0005524">
    <property type="term" value="F:ATP binding"/>
    <property type="evidence" value="ECO:0007669"/>
    <property type="project" value="InterPro"/>
</dbReference>
<dbReference type="EMBL" id="BAVS01000030">
    <property type="protein sequence ID" value="GAE94769.1"/>
    <property type="molecule type" value="Genomic_DNA"/>
</dbReference>
<dbReference type="Pfam" id="PF07475">
    <property type="entry name" value="Hpr_kinase_C"/>
    <property type="match status" value="1"/>
</dbReference>
<keyword evidence="3" id="KW-1185">Reference proteome</keyword>
<dbReference type="GO" id="GO:0000155">
    <property type="term" value="F:phosphorelay sensor kinase activity"/>
    <property type="evidence" value="ECO:0007669"/>
    <property type="project" value="InterPro"/>
</dbReference>
<dbReference type="Gene3D" id="3.40.50.300">
    <property type="entry name" value="P-loop containing nucleotide triphosphate hydrolases"/>
    <property type="match status" value="1"/>
</dbReference>
<evidence type="ECO:0000313" key="2">
    <source>
        <dbReference type="EMBL" id="GAE94769.1"/>
    </source>
</evidence>
<organism evidence="2 3">
    <name type="scientific">Gracilibacillus boraciitolerans JCM 21714</name>
    <dbReference type="NCBI Taxonomy" id="1298598"/>
    <lineage>
        <taxon>Bacteria</taxon>
        <taxon>Bacillati</taxon>
        <taxon>Bacillota</taxon>
        <taxon>Bacilli</taxon>
        <taxon>Bacillales</taxon>
        <taxon>Bacillaceae</taxon>
        <taxon>Gracilibacillus</taxon>
    </lineage>
</organism>
<protein>
    <submittedName>
        <fullName evidence="2">Serine kinase</fullName>
    </submittedName>
</protein>
<dbReference type="InterPro" id="IPR011104">
    <property type="entry name" value="Hpr_kin/Pase_C"/>
</dbReference>